<dbReference type="GO" id="GO:0009236">
    <property type="term" value="P:cobalamin biosynthetic process"/>
    <property type="evidence" value="ECO:0007669"/>
    <property type="project" value="InterPro"/>
</dbReference>
<dbReference type="PANTHER" id="PTHR46638:SF1">
    <property type="entry name" value="CORRINOID ADENOSYLTRANSFERASE"/>
    <property type="match status" value="1"/>
</dbReference>
<evidence type="ECO:0000256" key="9">
    <source>
        <dbReference type="ARBA" id="ARBA00048692"/>
    </source>
</evidence>
<evidence type="ECO:0000256" key="2">
    <source>
        <dbReference type="ARBA" id="ARBA00007487"/>
    </source>
</evidence>
<name>I0IS71_LEPFC</name>
<dbReference type="CDD" id="cd00561">
    <property type="entry name" value="CobA_ACA"/>
    <property type="match status" value="1"/>
</dbReference>
<dbReference type="SUPFAM" id="SSF52540">
    <property type="entry name" value="P-loop containing nucleoside triphosphate hydrolases"/>
    <property type="match status" value="1"/>
</dbReference>
<protein>
    <recommendedName>
        <fullName evidence="3">corrinoid adenosyltransferase</fullName>
        <ecNumber evidence="3">2.5.1.17</ecNumber>
    </recommendedName>
    <alternativeName>
        <fullName evidence="5">Cob(II)alamin adenosyltransferase</fullName>
    </alternativeName>
    <alternativeName>
        <fullName evidence="7">Cob(II)yrinic acid a,c-diamide adenosyltransferase</fullName>
    </alternativeName>
    <alternativeName>
        <fullName evidence="6">Cobinamide/cobalamin adenosyltransferase</fullName>
    </alternativeName>
</protein>
<dbReference type="Proteomes" id="UP000007382">
    <property type="component" value="Chromosome"/>
</dbReference>
<dbReference type="InterPro" id="IPR027417">
    <property type="entry name" value="P-loop_NTPase"/>
</dbReference>
<comment type="pathway">
    <text evidence="1">Cofactor biosynthesis; adenosylcobalamin biosynthesis; adenosylcobalamin from cob(II)yrinate a,c-diamide: step 2/7.</text>
</comment>
<dbReference type="EC" id="2.5.1.17" evidence="3"/>
<dbReference type="HOGENOM" id="CLU_088595_0_0_0"/>
<evidence type="ECO:0000313" key="10">
    <source>
        <dbReference type="EMBL" id="BAM08120.1"/>
    </source>
</evidence>
<evidence type="ECO:0000256" key="7">
    <source>
        <dbReference type="ARBA" id="ARBA00033354"/>
    </source>
</evidence>
<evidence type="ECO:0000256" key="4">
    <source>
        <dbReference type="ARBA" id="ARBA00024929"/>
    </source>
</evidence>
<dbReference type="PATRIC" id="fig|1162668.3.peg.2906"/>
<comment type="catalytic activity">
    <reaction evidence="8">
        <text>2 cob(II)yrinate a,c diamide + reduced [electron-transfer flavoprotein] + 2 ATP = 2 adenosylcob(III)yrinate a,c-diamide + 2 triphosphate + oxidized [electron-transfer flavoprotein] + 3 H(+)</text>
        <dbReference type="Rhea" id="RHEA:11528"/>
        <dbReference type="Rhea" id="RHEA-COMP:10685"/>
        <dbReference type="Rhea" id="RHEA-COMP:10686"/>
        <dbReference type="ChEBI" id="CHEBI:15378"/>
        <dbReference type="ChEBI" id="CHEBI:18036"/>
        <dbReference type="ChEBI" id="CHEBI:30616"/>
        <dbReference type="ChEBI" id="CHEBI:57692"/>
        <dbReference type="ChEBI" id="CHEBI:58307"/>
        <dbReference type="ChEBI" id="CHEBI:58503"/>
        <dbReference type="ChEBI" id="CHEBI:58537"/>
        <dbReference type="EC" id="2.5.1.17"/>
    </reaction>
</comment>
<sequence>MTDEALKKGLVIVHTGDGKGKTTAALGMAFRAAGYGMPVLIAQFIKGSWHYGELDAIKRFEGILTIRQMGEGFTWETKDPVRDREVAQKAFAWVREEILSGKYHMVILDEINIAMRYHYIDMEQVDALIDEKPPDLHLVMTGRNAHPRLIERADLVTEMKAIKHPYEKGIMAQKGVEF</sequence>
<dbReference type="GO" id="GO:0008817">
    <property type="term" value="F:corrinoid adenosyltransferase activity"/>
    <property type="evidence" value="ECO:0007669"/>
    <property type="project" value="UniProtKB-EC"/>
</dbReference>
<dbReference type="InterPro" id="IPR003724">
    <property type="entry name" value="CblAdoTrfase_CobA"/>
</dbReference>
<dbReference type="GO" id="GO:0005524">
    <property type="term" value="F:ATP binding"/>
    <property type="evidence" value="ECO:0007669"/>
    <property type="project" value="InterPro"/>
</dbReference>
<gene>
    <name evidence="10" type="ordered locus">LFE_2449</name>
</gene>
<reference evidence="11" key="2">
    <citation type="submission" date="2012-03" db="EMBL/GenBank/DDBJ databases">
        <title>The complete genome sequence of the pioneer microbe on fresh volcanic deposit, Leptospirillum ferrooxidans strain C2-3.</title>
        <authorList>
            <person name="Fujimura R."/>
            <person name="Sato Y."/>
            <person name="Nishizawa T."/>
            <person name="Nanba K."/>
            <person name="Oshima K."/>
            <person name="Hattori M."/>
            <person name="Kamijo T."/>
            <person name="Ohta H."/>
        </authorList>
    </citation>
    <scope>NUCLEOTIDE SEQUENCE [LARGE SCALE GENOMIC DNA]</scope>
    <source>
        <strain evidence="11">C2-3</strain>
    </source>
</reference>
<evidence type="ECO:0000256" key="8">
    <source>
        <dbReference type="ARBA" id="ARBA00048555"/>
    </source>
</evidence>
<keyword evidence="10" id="KW-0808">Transferase</keyword>
<accession>I0IS71</accession>
<dbReference type="Pfam" id="PF02572">
    <property type="entry name" value="CobA_CobO_BtuR"/>
    <property type="match status" value="1"/>
</dbReference>
<dbReference type="NCBIfam" id="TIGR00708">
    <property type="entry name" value="cobA"/>
    <property type="match status" value="1"/>
</dbReference>
<dbReference type="Gene3D" id="3.40.50.300">
    <property type="entry name" value="P-loop containing nucleotide triphosphate hydrolases"/>
    <property type="match status" value="1"/>
</dbReference>
<dbReference type="AlphaFoldDB" id="I0IS71"/>
<keyword evidence="11" id="KW-1185">Reference proteome</keyword>
<evidence type="ECO:0000256" key="1">
    <source>
        <dbReference type="ARBA" id="ARBA00005121"/>
    </source>
</evidence>
<dbReference type="eggNOG" id="COG2109">
    <property type="taxonomic scope" value="Bacteria"/>
</dbReference>
<dbReference type="NCBIfam" id="NF004637">
    <property type="entry name" value="PRK05986.1"/>
    <property type="match status" value="1"/>
</dbReference>
<comment type="similarity">
    <text evidence="2">Belongs to the Cob(I)alamin adenosyltransferase family.</text>
</comment>
<dbReference type="RefSeq" id="WP_014450603.1">
    <property type="nucleotide sequence ID" value="NC_017094.1"/>
</dbReference>
<comment type="catalytic activity">
    <reaction evidence="9">
        <text>2 cob(II)alamin + reduced [electron-transfer flavoprotein] + 2 ATP = 2 adenosylcob(III)alamin + 2 triphosphate + oxidized [electron-transfer flavoprotein] + 3 H(+)</text>
        <dbReference type="Rhea" id="RHEA:28671"/>
        <dbReference type="Rhea" id="RHEA-COMP:10685"/>
        <dbReference type="Rhea" id="RHEA-COMP:10686"/>
        <dbReference type="ChEBI" id="CHEBI:15378"/>
        <dbReference type="ChEBI" id="CHEBI:16304"/>
        <dbReference type="ChEBI" id="CHEBI:18036"/>
        <dbReference type="ChEBI" id="CHEBI:18408"/>
        <dbReference type="ChEBI" id="CHEBI:30616"/>
        <dbReference type="ChEBI" id="CHEBI:57692"/>
        <dbReference type="ChEBI" id="CHEBI:58307"/>
        <dbReference type="EC" id="2.5.1.17"/>
    </reaction>
</comment>
<evidence type="ECO:0000256" key="5">
    <source>
        <dbReference type="ARBA" id="ARBA00031529"/>
    </source>
</evidence>
<evidence type="ECO:0000256" key="3">
    <source>
        <dbReference type="ARBA" id="ARBA00012454"/>
    </source>
</evidence>
<dbReference type="PANTHER" id="PTHR46638">
    <property type="entry name" value="CORRINOID ADENOSYLTRANSFERASE"/>
    <property type="match status" value="1"/>
</dbReference>
<dbReference type="EMBL" id="AP012342">
    <property type="protein sequence ID" value="BAM08120.1"/>
    <property type="molecule type" value="Genomic_DNA"/>
</dbReference>
<dbReference type="STRING" id="1162668.LFE_2449"/>
<dbReference type="PIRSF" id="PIRSF015617">
    <property type="entry name" value="Adensltrnsf_CobA"/>
    <property type="match status" value="1"/>
</dbReference>
<proteinExistence type="inferred from homology"/>
<evidence type="ECO:0000313" key="11">
    <source>
        <dbReference type="Proteomes" id="UP000007382"/>
    </source>
</evidence>
<dbReference type="KEGG" id="lfc:LFE_2449"/>
<reference evidence="10 11" key="1">
    <citation type="journal article" date="2012" name="J. Bacteriol.">
        <title>Complete Genome Sequence of Leptospirillum ferrooxidans Strain C2-3, Isolated from a Fresh Volcanic Ash Deposit on the Island of Miyake, Japan.</title>
        <authorList>
            <person name="Fujimura R."/>
            <person name="Sato Y."/>
            <person name="Nishizawa T."/>
            <person name="Oshima K."/>
            <person name="Kim S.-W."/>
            <person name="Hattori M."/>
            <person name="Kamijo T."/>
            <person name="Ohta H."/>
        </authorList>
    </citation>
    <scope>NUCLEOTIDE SEQUENCE [LARGE SCALE GENOMIC DNA]</scope>
    <source>
        <strain evidence="10 11">C2-3</strain>
    </source>
</reference>
<organism evidence="10 11">
    <name type="scientific">Leptospirillum ferrooxidans (strain C2-3)</name>
    <dbReference type="NCBI Taxonomy" id="1162668"/>
    <lineage>
        <taxon>Bacteria</taxon>
        <taxon>Pseudomonadati</taxon>
        <taxon>Nitrospirota</taxon>
        <taxon>Nitrospiria</taxon>
        <taxon>Nitrospirales</taxon>
        <taxon>Nitrospiraceae</taxon>
        <taxon>Leptospirillum</taxon>
    </lineage>
</organism>
<comment type="function">
    <text evidence="4">Required for both de novo synthesis of the corrin ring for the assimilation of exogenous corrinoids. Participates in the adenosylation of a variety of incomplete and complete corrinoids.</text>
</comment>
<evidence type="ECO:0000256" key="6">
    <source>
        <dbReference type="ARBA" id="ARBA00033334"/>
    </source>
</evidence>